<dbReference type="AlphaFoldDB" id="Q1Q6I8"/>
<evidence type="ECO:0000313" key="1">
    <source>
        <dbReference type="EMBL" id="CAJ73197.1"/>
    </source>
</evidence>
<accession>Q1Q6I8</accession>
<reference evidence="1" key="2">
    <citation type="submission" date="2006-01" db="EMBL/GenBank/DDBJ databases">
        <authorList>
            <person name="Genoscope"/>
        </authorList>
    </citation>
    <scope>NUCLEOTIDE SEQUENCE</scope>
</reference>
<dbReference type="EMBL" id="CT573071">
    <property type="protein sequence ID" value="CAJ73197.1"/>
    <property type="molecule type" value="Genomic_DNA"/>
</dbReference>
<name>Q1Q6I8_KUEST</name>
<reference evidence="1" key="1">
    <citation type="journal article" date="2006" name="Nature">
        <title>Deciphering the evolution and metabolism of an anammox bacterium from a community genome.</title>
        <authorList>
            <person name="Strous M."/>
            <person name="Pelletier E."/>
            <person name="Mangenot S."/>
            <person name="Rattei T."/>
            <person name="Lehner A."/>
            <person name="Taylor M.W."/>
            <person name="Horn M."/>
            <person name="Daims H."/>
            <person name="Bartol-Mavel D."/>
            <person name="Wincker P."/>
            <person name="Barbe V."/>
            <person name="Fonknechten N."/>
            <person name="Vallenet D."/>
            <person name="Segurens B."/>
            <person name="Schenowitz-Truong C."/>
            <person name="Medigue C."/>
            <person name="Collingro A."/>
            <person name="Snel B."/>
            <person name="Dutilh B.E."/>
            <person name="OpDenCamp H.J.M."/>
            <person name="vanDerDrift C."/>
            <person name="Cirpus I."/>
            <person name="vanDePas-Schoonen K.T."/>
            <person name="Harhangi H.R."/>
            <person name="vanNiftrik L."/>
            <person name="Schmid M."/>
            <person name="Keltjens J."/>
            <person name="vanDeVossenberg J."/>
            <person name="Kartal B."/>
            <person name="Meier H."/>
            <person name="Frishman D."/>
            <person name="Huynen M.A."/>
            <person name="Mewes H."/>
            <person name="Weissenbach J."/>
            <person name="Jetten M.S.M."/>
            <person name="Wagner M."/>
            <person name="LePaslier D."/>
        </authorList>
    </citation>
    <scope>NUCLEOTIDE SEQUENCE</scope>
</reference>
<dbReference type="SUPFAM" id="SSF50118">
    <property type="entry name" value="Cell growth inhibitor/plasmid maintenance toxic component"/>
    <property type="match status" value="1"/>
</dbReference>
<protein>
    <submittedName>
        <fullName evidence="1">Uncharacterized protein</fullName>
    </submittedName>
</protein>
<organism evidence="1">
    <name type="scientific">Kuenenia stuttgartiensis</name>
    <dbReference type="NCBI Taxonomy" id="174633"/>
    <lineage>
        <taxon>Bacteria</taxon>
        <taxon>Pseudomonadati</taxon>
        <taxon>Planctomycetota</taxon>
        <taxon>Candidatus Brocadiia</taxon>
        <taxon>Candidatus Brocadiales</taxon>
        <taxon>Candidatus Brocadiaceae</taxon>
        <taxon>Candidatus Kuenenia</taxon>
    </lineage>
</organism>
<gene>
    <name evidence="1" type="ORF">kuste2450</name>
</gene>
<proteinExistence type="predicted"/>
<sequence length="76" mass="8311">MSSSKVRPAVVISTPHIYGDIFVVPLTSKTASLLPGEFILTDWNSAGLNVITTVKRGIYTANREYGDTSHISCLIW</sequence>